<dbReference type="CDD" id="cd00367">
    <property type="entry name" value="PTS-HPr_like"/>
    <property type="match status" value="1"/>
</dbReference>
<dbReference type="PROSITE" id="PS00369">
    <property type="entry name" value="PTS_HPR_HIS"/>
    <property type="match status" value="1"/>
</dbReference>
<dbReference type="NCBIfam" id="TIGR01417">
    <property type="entry name" value="PTS_I_fam"/>
    <property type="match status" value="1"/>
</dbReference>
<keyword evidence="11" id="KW-0598">Phosphotransferase system</keyword>
<evidence type="ECO:0000256" key="3">
    <source>
        <dbReference type="ARBA" id="ARBA00001946"/>
    </source>
</evidence>
<evidence type="ECO:0000256" key="14">
    <source>
        <dbReference type="ARBA" id="ARBA00022842"/>
    </source>
</evidence>
<gene>
    <name evidence="17" type="primary">ptsP</name>
    <name evidence="17" type="ORF">NX720_09210</name>
</gene>
<dbReference type="EMBL" id="CP103300">
    <property type="protein sequence ID" value="UYM18064.1"/>
    <property type="molecule type" value="Genomic_DNA"/>
</dbReference>
<evidence type="ECO:0000259" key="16">
    <source>
        <dbReference type="PROSITE" id="PS51350"/>
    </source>
</evidence>
<dbReference type="Gene3D" id="3.40.930.10">
    <property type="entry name" value="Mannitol-specific EII, Chain A"/>
    <property type="match status" value="1"/>
</dbReference>
<dbReference type="InterPro" id="IPR006318">
    <property type="entry name" value="PTS_EI-like"/>
</dbReference>
<dbReference type="InterPro" id="IPR008731">
    <property type="entry name" value="PTS_EIN"/>
</dbReference>
<evidence type="ECO:0000256" key="8">
    <source>
        <dbReference type="ARBA" id="ARBA00022553"/>
    </source>
</evidence>
<evidence type="ECO:0000256" key="12">
    <source>
        <dbReference type="ARBA" id="ARBA00022723"/>
    </source>
</evidence>
<evidence type="ECO:0000313" key="18">
    <source>
        <dbReference type="Proteomes" id="UP001163255"/>
    </source>
</evidence>
<keyword evidence="14" id="KW-0460">Magnesium</keyword>
<dbReference type="SUPFAM" id="SSF52009">
    <property type="entry name" value="Phosphohistidine domain"/>
    <property type="match status" value="1"/>
</dbReference>
<comment type="catalytic activity">
    <reaction evidence="2">
        <text>D-fructose(out) + N(pros)-phospho-L-histidyl-[protein] = D-fructose 1-phosphate(in) + L-histidyl-[protein]</text>
        <dbReference type="Rhea" id="RHEA:49252"/>
        <dbReference type="Rhea" id="RHEA-COMP:9745"/>
        <dbReference type="Rhea" id="RHEA-COMP:9746"/>
        <dbReference type="ChEBI" id="CHEBI:29979"/>
        <dbReference type="ChEBI" id="CHEBI:37721"/>
        <dbReference type="ChEBI" id="CHEBI:58674"/>
        <dbReference type="ChEBI" id="CHEBI:64837"/>
        <dbReference type="EC" id="2.7.1.202"/>
    </reaction>
</comment>
<dbReference type="EC" id="2.7.3.9" evidence="17"/>
<proteinExistence type="inferred from homology"/>
<dbReference type="SUPFAM" id="SSF47831">
    <property type="entry name" value="Enzyme I of the PEP:sugar phosphotransferase system HPr-binding (sub)domain"/>
    <property type="match status" value="1"/>
</dbReference>
<dbReference type="InterPro" id="IPR002178">
    <property type="entry name" value="PTS_EIIA_type-2_dom"/>
</dbReference>
<keyword evidence="8" id="KW-0597">Phosphoprotein</keyword>
<dbReference type="SUPFAM" id="SSF55804">
    <property type="entry name" value="Phoshotransferase/anion transport protein"/>
    <property type="match status" value="1"/>
</dbReference>
<keyword evidence="6" id="KW-0813">Transport</keyword>
<dbReference type="PROSITE" id="PS51350">
    <property type="entry name" value="PTS_HPR_DOM"/>
    <property type="match status" value="1"/>
</dbReference>
<dbReference type="NCBIfam" id="TIGR00848">
    <property type="entry name" value="fruA"/>
    <property type="match status" value="1"/>
</dbReference>
<dbReference type="PROSITE" id="PS51094">
    <property type="entry name" value="PTS_EIIA_TYPE_2"/>
    <property type="match status" value="1"/>
</dbReference>
<evidence type="ECO:0000256" key="13">
    <source>
        <dbReference type="ARBA" id="ARBA00022777"/>
    </source>
</evidence>
<dbReference type="PRINTS" id="PR01736">
    <property type="entry name" value="PHPHTRNFRASE"/>
</dbReference>
<name>A0ABY6H1N8_9GAMM</name>
<comment type="cofactor">
    <cofactor evidence="3">
        <name>Mg(2+)</name>
        <dbReference type="ChEBI" id="CHEBI:18420"/>
    </cofactor>
</comment>
<dbReference type="InterPro" id="IPR000121">
    <property type="entry name" value="PEP_util_C"/>
</dbReference>
<dbReference type="SUPFAM" id="SSF51621">
    <property type="entry name" value="Phosphoenolpyruvate/pyruvate domain"/>
    <property type="match status" value="1"/>
</dbReference>
<keyword evidence="7" id="KW-0963">Cytoplasm</keyword>
<keyword evidence="18" id="KW-1185">Reference proteome</keyword>
<dbReference type="PANTHER" id="PTHR46244">
    <property type="entry name" value="PHOSPHOENOLPYRUVATE-PROTEIN PHOSPHOTRANSFERASE"/>
    <property type="match status" value="1"/>
</dbReference>
<dbReference type="Pfam" id="PF00391">
    <property type="entry name" value="PEP-utilizers"/>
    <property type="match status" value="1"/>
</dbReference>
<evidence type="ECO:0000256" key="4">
    <source>
        <dbReference type="ARBA" id="ARBA00004496"/>
    </source>
</evidence>
<evidence type="ECO:0000259" key="15">
    <source>
        <dbReference type="PROSITE" id="PS51094"/>
    </source>
</evidence>
<dbReference type="Pfam" id="PF00359">
    <property type="entry name" value="PTS_EIIA_2"/>
    <property type="match status" value="1"/>
</dbReference>
<dbReference type="RefSeq" id="WP_262600833.1">
    <property type="nucleotide sequence ID" value="NZ_CP103300.1"/>
</dbReference>
<keyword evidence="13" id="KW-0418">Kinase</keyword>
<dbReference type="Pfam" id="PF00381">
    <property type="entry name" value="PTS-HPr"/>
    <property type="match status" value="1"/>
</dbReference>
<comment type="catalytic activity">
    <reaction evidence="1">
        <text>L-histidyl-[protein] + phosphoenolpyruvate = N(pros)-phospho-L-histidyl-[protein] + pyruvate</text>
        <dbReference type="Rhea" id="RHEA:23880"/>
        <dbReference type="Rhea" id="RHEA-COMP:9745"/>
        <dbReference type="Rhea" id="RHEA-COMP:9746"/>
        <dbReference type="ChEBI" id="CHEBI:15361"/>
        <dbReference type="ChEBI" id="CHEBI:29979"/>
        <dbReference type="ChEBI" id="CHEBI:58702"/>
        <dbReference type="ChEBI" id="CHEBI:64837"/>
        <dbReference type="EC" id="2.7.3.9"/>
    </reaction>
</comment>
<dbReference type="PRINTS" id="PR00107">
    <property type="entry name" value="PHOSPHOCPHPR"/>
</dbReference>
<dbReference type="InterPro" id="IPR000032">
    <property type="entry name" value="HPr-like"/>
</dbReference>
<dbReference type="InterPro" id="IPR050499">
    <property type="entry name" value="PEP-utilizing_PTS_enzyme"/>
</dbReference>
<reference evidence="17" key="1">
    <citation type="submission" date="2022-10" db="EMBL/GenBank/DDBJ databases">
        <title>Completed Genome Sequence of two octocoral isolated bacterium, Endozoicomonas euniceicola EF212T and Endozoicomonas gorgoniicola PS125T.</title>
        <authorList>
            <person name="Chiou Y.-J."/>
            <person name="Chen Y.-H."/>
        </authorList>
    </citation>
    <scope>NUCLEOTIDE SEQUENCE</scope>
    <source>
        <strain evidence="17">EF212</strain>
    </source>
</reference>
<dbReference type="InterPro" id="IPR004715">
    <property type="entry name" value="PTS_IIA_fruc"/>
</dbReference>
<keyword evidence="10 17" id="KW-0808">Transferase</keyword>
<dbReference type="InterPro" id="IPR008279">
    <property type="entry name" value="PEP-util_enz_mobile_dom"/>
</dbReference>
<evidence type="ECO:0000256" key="2">
    <source>
        <dbReference type="ARBA" id="ARBA00001401"/>
    </source>
</evidence>
<evidence type="ECO:0000256" key="5">
    <source>
        <dbReference type="ARBA" id="ARBA00007837"/>
    </source>
</evidence>
<evidence type="ECO:0000256" key="7">
    <source>
        <dbReference type="ARBA" id="ARBA00022490"/>
    </source>
</evidence>
<dbReference type="InterPro" id="IPR015813">
    <property type="entry name" value="Pyrv/PenolPyrv_kinase-like_dom"/>
</dbReference>
<feature type="domain" description="PTS EIIA type-2" evidence="15">
    <location>
        <begin position="688"/>
        <end position="833"/>
    </location>
</feature>
<protein>
    <submittedName>
        <fullName evidence="17">Phosphoenolpyruvate--protein phosphotransferase</fullName>
        <ecNumber evidence="17">2.7.3.9</ecNumber>
    </submittedName>
</protein>
<evidence type="ECO:0000256" key="10">
    <source>
        <dbReference type="ARBA" id="ARBA00022679"/>
    </source>
</evidence>
<dbReference type="Gene3D" id="3.20.20.60">
    <property type="entry name" value="Phosphoenolpyruvate-binding domains"/>
    <property type="match status" value="1"/>
</dbReference>
<dbReference type="Gene3D" id="1.10.274.10">
    <property type="entry name" value="PtsI, HPr-binding domain"/>
    <property type="match status" value="1"/>
</dbReference>
<evidence type="ECO:0000256" key="1">
    <source>
        <dbReference type="ARBA" id="ARBA00000683"/>
    </source>
</evidence>
<evidence type="ECO:0000313" key="17">
    <source>
        <dbReference type="EMBL" id="UYM18064.1"/>
    </source>
</evidence>
<dbReference type="InterPro" id="IPR040442">
    <property type="entry name" value="Pyrv_kinase-like_dom_sf"/>
</dbReference>
<dbReference type="Pfam" id="PF02896">
    <property type="entry name" value="PEP-utilizers_C"/>
    <property type="match status" value="1"/>
</dbReference>
<dbReference type="InterPro" id="IPR016152">
    <property type="entry name" value="PTrfase/Anion_transptr"/>
</dbReference>
<keyword evidence="12" id="KW-0479">Metal-binding</keyword>
<evidence type="ECO:0000256" key="6">
    <source>
        <dbReference type="ARBA" id="ARBA00022448"/>
    </source>
</evidence>
<organism evidence="17 18">
    <name type="scientific">Endozoicomonas euniceicola</name>
    <dbReference type="NCBI Taxonomy" id="1234143"/>
    <lineage>
        <taxon>Bacteria</taxon>
        <taxon>Pseudomonadati</taxon>
        <taxon>Pseudomonadota</taxon>
        <taxon>Gammaproteobacteria</taxon>
        <taxon>Oceanospirillales</taxon>
        <taxon>Endozoicomonadaceae</taxon>
        <taxon>Endozoicomonas</taxon>
    </lineage>
</organism>
<dbReference type="Pfam" id="PF05524">
    <property type="entry name" value="PEP-utilisers_N"/>
    <property type="match status" value="1"/>
</dbReference>
<dbReference type="InterPro" id="IPR036618">
    <property type="entry name" value="PtsI_HPr-bd_sf"/>
</dbReference>
<dbReference type="Gene3D" id="3.50.30.10">
    <property type="entry name" value="Phosphohistidine domain"/>
    <property type="match status" value="1"/>
</dbReference>
<dbReference type="InterPro" id="IPR035895">
    <property type="entry name" value="HPr-like_sf"/>
</dbReference>
<dbReference type="CDD" id="cd00211">
    <property type="entry name" value="PTS_IIA_fru"/>
    <property type="match status" value="1"/>
</dbReference>
<keyword evidence="9" id="KW-0762">Sugar transport</keyword>
<accession>A0ABY6H1N8</accession>
<evidence type="ECO:0000256" key="9">
    <source>
        <dbReference type="ARBA" id="ARBA00022597"/>
    </source>
</evidence>
<comment type="similarity">
    <text evidence="5">Belongs to the PEP-utilizing enzyme family.</text>
</comment>
<sequence length="838" mass="94088">MSSKELVFTCELINGLHARPASSLVKEIQAFRVEVTLENQRNGRTANGSSALSLISADITFRDVCKLIIKGVDADRALSRLRYFIQKELPGSDIPVTPAKAASSYLPPSLRVLKMNVAKGHATGEGWARGAPVCLKEYRFLPTQDHAVYAGVTGERLRLIGALEQVQKKLFQAIENAELIAEREVLGAHYTLACDPDFKRRMLDHVNNGLSVVESIEATMEHFSHALKSGDSTYLQDRVIDIRDLCDQLMHFSYGSGCLYTPDVLSQHSICLADNLTPSQFLALDHRYLNGLVLESGGKASHTVLIAQARGIPVVVGAEGARELMNTSGEVILDAGLGILIGNPSREVGRYYQQERRKQQRMNERYHPFIDRLAETRDRQRLEIGANIVGVEDAEQAFGQGAESIGLFRTEMIYMQREQAPDEKEQVTTYSKILKLAEERPVIIRTMDVGADKPVDYFALEEEENPFLGYRAIRLYPEFLDLFRIQVRAILIAARERTVLVMIPMVSCLDEVLWVRDVIHTIQEEMIQNNETYGVIRLGIMLEVPSACLIIDQLAPWVDFFSIGSNDLAQYFLAADRDNEKVGDLYSYLHPSFLRLLKMVTHETRKCHRWTGLCGEMATDPEALPLLVGLGLDEISLPGTYIPAIKEKLSHLDSSDCRELLDQAIACNNIQAVQTLLRAFRSDVSSRSVFGTAIVNLDYEALSREEAVKELVDMMLMDGRLADSCPVEEAIWIREALYSTGMGHGIAIPHLQSEHVLCHSVGILRLREPLRWQENCEEPVKTIFLLAVPDSGAKDQHLKVFSRLARKLVKPEFIERFDQCDDQQQAVQLLEREVALSI</sequence>
<dbReference type="Gene3D" id="3.30.1340.10">
    <property type="entry name" value="HPr-like"/>
    <property type="match status" value="1"/>
</dbReference>
<dbReference type="GO" id="GO:0008965">
    <property type="term" value="F:phosphoenolpyruvate-protein phosphotransferase activity"/>
    <property type="evidence" value="ECO:0007669"/>
    <property type="project" value="UniProtKB-EC"/>
</dbReference>
<evidence type="ECO:0000256" key="11">
    <source>
        <dbReference type="ARBA" id="ARBA00022683"/>
    </source>
</evidence>
<dbReference type="InterPro" id="IPR036637">
    <property type="entry name" value="Phosphohistidine_dom_sf"/>
</dbReference>
<dbReference type="Proteomes" id="UP001163255">
    <property type="component" value="Chromosome"/>
</dbReference>
<dbReference type="SUPFAM" id="SSF55594">
    <property type="entry name" value="HPr-like"/>
    <property type="match status" value="1"/>
</dbReference>
<dbReference type="InterPro" id="IPR001020">
    <property type="entry name" value="PTS_HPr_His_P_site"/>
</dbReference>
<comment type="subcellular location">
    <subcellularLocation>
        <location evidence="4">Cytoplasm</location>
    </subcellularLocation>
</comment>
<feature type="domain" description="HPr" evidence="16">
    <location>
        <begin position="1"/>
        <end position="93"/>
    </location>
</feature>
<dbReference type="PANTHER" id="PTHR46244:SF4">
    <property type="entry name" value="MULTIPHOSPHORYL TRANSFER PROTEIN 1-RELATED"/>
    <property type="match status" value="1"/>
</dbReference>